<reference evidence="2" key="2">
    <citation type="submission" date="2023-04" db="EMBL/GenBank/DDBJ databases">
        <authorList>
            <person name="Bruccoleri R.E."/>
            <person name="Oakeley E.J."/>
            <person name="Faust A.-M."/>
            <person name="Dessus-Babus S."/>
            <person name="Altorfer M."/>
            <person name="Burckhardt D."/>
            <person name="Oertli M."/>
            <person name="Naumann U."/>
            <person name="Petersen F."/>
            <person name="Wong J."/>
        </authorList>
    </citation>
    <scope>NUCLEOTIDE SEQUENCE</scope>
    <source>
        <strain evidence="2">GSM-AAB239-AS_SAM_17_03QT</strain>
        <tissue evidence="2">Leaf</tissue>
    </source>
</reference>
<sequence>MKHLIFWQGFLPTIILFTTFSLLNLSEFRHGCHVMPHDPSKMMEISLSFIFQISNPSFYSLSDQLSWLFIHVPCSLVPFSFLWTTMKARHPPLLHSFPSLLLCTTDKG</sequence>
<gene>
    <name evidence="2" type="ORF">M6B38_384470</name>
</gene>
<keyword evidence="1" id="KW-0812">Transmembrane</keyword>
<feature type="transmembrane region" description="Helical" evidence="1">
    <location>
        <begin position="6"/>
        <end position="25"/>
    </location>
</feature>
<reference evidence="2" key="1">
    <citation type="journal article" date="2023" name="GigaByte">
        <title>Genome assembly of the bearded iris, Iris pallida Lam.</title>
        <authorList>
            <person name="Bruccoleri R.E."/>
            <person name="Oakeley E.J."/>
            <person name="Faust A.M.E."/>
            <person name="Altorfer M."/>
            <person name="Dessus-Babus S."/>
            <person name="Burckhardt D."/>
            <person name="Oertli M."/>
            <person name="Naumann U."/>
            <person name="Petersen F."/>
            <person name="Wong J."/>
        </authorList>
    </citation>
    <scope>NUCLEOTIDE SEQUENCE</scope>
    <source>
        <strain evidence="2">GSM-AAB239-AS_SAM_17_03QT</strain>
    </source>
</reference>
<evidence type="ECO:0000313" key="2">
    <source>
        <dbReference type="EMBL" id="KAJ6823253.1"/>
    </source>
</evidence>
<protein>
    <submittedName>
        <fullName evidence="2">Myb-related protein 308</fullName>
    </submittedName>
</protein>
<dbReference type="EMBL" id="JANAVB010023259">
    <property type="protein sequence ID" value="KAJ6823253.1"/>
    <property type="molecule type" value="Genomic_DNA"/>
</dbReference>
<dbReference type="Proteomes" id="UP001140949">
    <property type="component" value="Unassembled WGS sequence"/>
</dbReference>
<comment type="caution">
    <text evidence="2">The sequence shown here is derived from an EMBL/GenBank/DDBJ whole genome shotgun (WGS) entry which is preliminary data.</text>
</comment>
<keyword evidence="1" id="KW-0472">Membrane</keyword>
<evidence type="ECO:0000313" key="3">
    <source>
        <dbReference type="Proteomes" id="UP001140949"/>
    </source>
</evidence>
<organism evidence="2 3">
    <name type="scientific">Iris pallida</name>
    <name type="common">Sweet iris</name>
    <dbReference type="NCBI Taxonomy" id="29817"/>
    <lineage>
        <taxon>Eukaryota</taxon>
        <taxon>Viridiplantae</taxon>
        <taxon>Streptophyta</taxon>
        <taxon>Embryophyta</taxon>
        <taxon>Tracheophyta</taxon>
        <taxon>Spermatophyta</taxon>
        <taxon>Magnoliopsida</taxon>
        <taxon>Liliopsida</taxon>
        <taxon>Asparagales</taxon>
        <taxon>Iridaceae</taxon>
        <taxon>Iridoideae</taxon>
        <taxon>Irideae</taxon>
        <taxon>Iris</taxon>
    </lineage>
</organism>
<evidence type="ECO:0000256" key="1">
    <source>
        <dbReference type="SAM" id="Phobius"/>
    </source>
</evidence>
<keyword evidence="3" id="KW-1185">Reference proteome</keyword>
<name>A0AAX6G491_IRIPA</name>
<proteinExistence type="predicted"/>
<dbReference type="AlphaFoldDB" id="A0AAX6G491"/>
<keyword evidence="1" id="KW-1133">Transmembrane helix</keyword>
<accession>A0AAX6G491</accession>